<dbReference type="PANTHER" id="PTHR11060:SF0">
    <property type="entry name" value="PROTEIN MEMO1"/>
    <property type="match status" value="1"/>
</dbReference>
<dbReference type="Pfam" id="PF01871">
    <property type="entry name" value="AMMECR1"/>
    <property type="match status" value="1"/>
</dbReference>
<dbReference type="Gene3D" id="3.30.700.20">
    <property type="entry name" value="Hypothetical protein ph0010, domain 1"/>
    <property type="match status" value="1"/>
</dbReference>
<dbReference type="PANTHER" id="PTHR11060">
    <property type="entry name" value="PROTEIN MEMO1"/>
    <property type="match status" value="1"/>
</dbReference>
<dbReference type="CDD" id="cd07361">
    <property type="entry name" value="MEMO_like"/>
    <property type="match status" value="1"/>
</dbReference>
<evidence type="ECO:0000313" key="3">
    <source>
        <dbReference type="EMBL" id="EBA10374.1"/>
    </source>
</evidence>
<dbReference type="Gene3D" id="3.30.1490.150">
    <property type="entry name" value="Hypothetical protein ph0010, domain 2"/>
    <property type="match status" value="1"/>
</dbReference>
<dbReference type="AlphaFoldDB" id="A3JXY8"/>
<dbReference type="InterPro" id="IPR036071">
    <property type="entry name" value="AMMECR1_dom_sf"/>
</dbReference>
<comment type="caution">
    <text evidence="3">The sequence shown here is derived from an EMBL/GenBank/DDBJ whole genome shotgun (WGS) entry which is preliminary data.</text>
</comment>
<proteinExistence type="inferred from homology"/>
<dbReference type="GO" id="GO:0051213">
    <property type="term" value="F:dioxygenase activity"/>
    <property type="evidence" value="ECO:0007669"/>
    <property type="project" value="UniProtKB-KW"/>
</dbReference>
<protein>
    <submittedName>
        <fullName evidence="3">Predicted dioxygenase</fullName>
    </submittedName>
</protein>
<dbReference type="SUPFAM" id="SSF143447">
    <property type="entry name" value="AMMECR1-like"/>
    <property type="match status" value="1"/>
</dbReference>
<dbReference type="eggNOG" id="COG1355">
    <property type="taxonomic scope" value="Bacteria"/>
</dbReference>
<comment type="similarity">
    <text evidence="1">Belongs to the MEMO1 family.</text>
</comment>
<feature type="domain" description="AMMECR1" evidence="2">
    <location>
        <begin position="266"/>
        <end position="450"/>
    </location>
</feature>
<gene>
    <name evidence="3" type="ORF">SSE37_20252</name>
</gene>
<dbReference type="InterPro" id="IPR027623">
    <property type="entry name" value="AmmeMemoSam_A"/>
</dbReference>
<name>A3JXY8_SAGS3</name>
<evidence type="ECO:0000313" key="4">
    <source>
        <dbReference type="Proteomes" id="UP000005713"/>
    </source>
</evidence>
<accession>A3JXY8</accession>
<dbReference type="EMBL" id="AAYA01000001">
    <property type="protein sequence ID" value="EBA10374.1"/>
    <property type="molecule type" value="Genomic_DNA"/>
</dbReference>
<dbReference type="InterPro" id="IPR002733">
    <property type="entry name" value="AMMECR1_domain"/>
</dbReference>
<dbReference type="InterPro" id="IPR027485">
    <property type="entry name" value="AMMECR1_N"/>
</dbReference>
<keyword evidence="3" id="KW-0560">Oxidoreductase</keyword>
<evidence type="ECO:0000259" key="2">
    <source>
        <dbReference type="PROSITE" id="PS51112"/>
    </source>
</evidence>
<keyword evidence="3" id="KW-0223">Dioxygenase</keyword>
<dbReference type="NCBIfam" id="TIGR04335">
    <property type="entry name" value="AmmeMemoSam_A"/>
    <property type="match status" value="1"/>
</dbReference>
<keyword evidence="4" id="KW-1185">Reference proteome</keyword>
<organism evidence="3 4">
    <name type="scientific">Sagittula stellata (strain ATCC 700073 / DSM 11524 / E-37)</name>
    <dbReference type="NCBI Taxonomy" id="388399"/>
    <lineage>
        <taxon>Bacteria</taxon>
        <taxon>Pseudomonadati</taxon>
        <taxon>Pseudomonadota</taxon>
        <taxon>Alphaproteobacteria</taxon>
        <taxon>Rhodobacterales</taxon>
        <taxon>Roseobacteraceae</taxon>
        <taxon>Sagittula</taxon>
    </lineage>
</organism>
<dbReference type="PROSITE" id="PS51112">
    <property type="entry name" value="AMMECR1"/>
    <property type="match status" value="1"/>
</dbReference>
<evidence type="ECO:0000256" key="1">
    <source>
        <dbReference type="ARBA" id="ARBA00006315"/>
    </source>
</evidence>
<dbReference type="eggNOG" id="COG2078">
    <property type="taxonomic scope" value="Bacteria"/>
</dbReference>
<sequence>MTMTSTRQPAVAGRFYPGQPGALAAEVAALLDGAPTAPEPPVAVISPHAGYRFSGRLTARALATTREAAPKSIAVLSPSHRHAFDGIAAPSQDAFALPTGTQRIDIATRAAMVAAGLIHVEDAAHDQEHGVEVQLPVLHALHPDVPVLPLVIGRTGNDRVAALVDALPEGTLIVLSSDLSHFLTRDDARAKDARTAERLETGAAPDLHPEEACGARAIAGFFASRLAEGTRLTRLAMANSGEVTGDESRTVGYGAWAITAGQAACLDKDLRSRLLRAAREALASSLRRGTPPVIDTASFPAPLQTFGASFVTLEQKGQLRGCMGSLRAHRPLVEDVTVNIQKSAFEDPRFRRLKERELKRTAIKIAILSPARRVSFANLQDLLSQLVPGRDGLILRDADRAGTFLPMVWEKLPDPRAFVEALMVKAGLPGDHWSDTLTVDRFHAETFAEA</sequence>
<dbReference type="NCBIfam" id="TIGR04336">
    <property type="entry name" value="AmmeMemoSam_B"/>
    <property type="match status" value="1"/>
</dbReference>
<reference evidence="3 4" key="1">
    <citation type="submission" date="2006-06" db="EMBL/GenBank/DDBJ databases">
        <authorList>
            <person name="Moran M.A."/>
            <person name="Ferriera S."/>
            <person name="Johnson J."/>
            <person name="Kravitz S."/>
            <person name="Beeson K."/>
            <person name="Sutton G."/>
            <person name="Rogers Y.-H."/>
            <person name="Friedman R."/>
            <person name="Frazier M."/>
            <person name="Venter J.C."/>
        </authorList>
    </citation>
    <scope>NUCLEOTIDE SEQUENCE [LARGE SCALE GENOMIC DNA]</scope>
    <source>
        <strain evidence="3 4">E-37</strain>
    </source>
</reference>
<dbReference type="Proteomes" id="UP000005713">
    <property type="component" value="Unassembled WGS sequence"/>
</dbReference>
<dbReference type="Gene3D" id="3.40.830.10">
    <property type="entry name" value="LigB-like"/>
    <property type="match status" value="1"/>
</dbReference>
<dbReference type="InterPro" id="IPR002737">
    <property type="entry name" value="MEMO1_fam"/>
</dbReference>
<dbReference type="Pfam" id="PF01875">
    <property type="entry name" value="Memo"/>
    <property type="match status" value="1"/>
</dbReference>